<dbReference type="EMBL" id="JWMF01000007">
    <property type="protein sequence ID" value="KJY50787.1"/>
    <property type="molecule type" value="Genomic_DNA"/>
</dbReference>
<dbReference type="RefSeq" id="WP_052690794.1">
    <property type="nucleotide sequence ID" value="NZ_KQ033885.1"/>
</dbReference>
<protein>
    <recommendedName>
        <fullName evidence="4">DUF4244 domain-containing protein</fullName>
    </recommendedName>
</protein>
<keyword evidence="3" id="KW-1185">Reference proteome</keyword>
<dbReference type="InterPro" id="IPR025338">
    <property type="entry name" value="DUF4244"/>
</dbReference>
<reference evidence="2 3" key="1">
    <citation type="submission" date="2014-12" db="EMBL/GenBank/DDBJ databases">
        <title>Comparative genomics of the lactic acid bacteria isolated from the honey bee gut.</title>
        <authorList>
            <person name="Ellegaard K.M."/>
            <person name="Tamarit D."/>
            <person name="Javelind E."/>
            <person name="Olofsson T."/>
            <person name="Andersson S.G."/>
            <person name="Vasquez A."/>
        </authorList>
    </citation>
    <scope>NUCLEOTIDE SEQUENCE [LARGE SCALE GENOMIC DNA]</scope>
    <source>
        <strain evidence="2 3">Bin7</strain>
    </source>
</reference>
<comment type="caution">
    <text evidence="2">The sequence shown here is derived from an EMBL/GenBank/DDBJ whole genome shotgun (WGS) entry which is preliminary data.</text>
</comment>
<feature type="transmembrane region" description="Helical" evidence="1">
    <location>
        <begin position="87"/>
        <end position="105"/>
    </location>
</feature>
<sequence>MTYSQEVATVFHLQNRQAGGQLVPAATWPAAGAGSRWLQRIRQRSDRYMTALYVRISQSMDSGVRALYARLSVVLARPESGAITAEYAVIMVVAATLAGVLLAIVKSSSTRTLLMGLVKKALSAVG</sequence>
<keyword evidence="1" id="KW-0812">Transmembrane</keyword>
<dbReference type="AlphaFoldDB" id="A0A0F4KVW0"/>
<keyword evidence="1" id="KW-0472">Membrane</keyword>
<gene>
    <name evidence="2" type="ORF">JF70_14990</name>
</gene>
<organism evidence="2 3">
    <name type="scientific">Bifidobacterium mellis</name>
    <dbReference type="NCBI Taxonomy" id="1293823"/>
    <lineage>
        <taxon>Bacteria</taxon>
        <taxon>Bacillati</taxon>
        <taxon>Actinomycetota</taxon>
        <taxon>Actinomycetes</taxon>
        <taxon>Bifidobacteriales</taxon>
        <taxon>Bifidobacteriaceae</taxon>
        <taxon>Bifidobacterium</taxon>
    </lineage>
</organism>
<evidence type="ECO:0000256" key="1">
    <source>
        <dbReference type="SAM" id="Phobius"/>
    </source>
</evidence>
<accession>A0A0F4KVW0</accession>
<dbReference type="Proteomes" id="UP000033567">
    <property type="component" value="Unassembled WGS sequence"/>
</dbReference>
<keyword evidence="1" id="KW-1133">Transmembrane helix</keyword>
<evidence type="ECO:0008006" key="4">
    <source>
        <dbReference type="Google" id="ProtNLM"/>
    </source>
</evidence>
<evidence type="ECO:0000313" key="2">
    <source>
        <dbReference type="EMBL" id="KJY50787.1"/>
    </source>
</evidence>
<name>A0A0F4KVW0_9BIFI</name>
<evidence type="ECO:0000313" key="3">
    <source>
        <dbReference type="Proteomes" id="UP000033567"/>
    </source>
</evidence>
<proteinExistence type="predicted"/>
<dbReference type="PATRIC" id="fig|1684.5.peg.1571"/>
<dbReference type="Pfam" id="PF14029">
    <property type="entry name" value="DUF4244"/>
    <property type="match status" value="1"/>
</dbReference>